<dbReference type="EMBL" id="JACRSY010000021">
    <property type="protein sequence ID" value="MBC8580477.1"/>
    <property type="molecule type" value="Genomic_DNA"/>
</dbReference>
<gene>
    <name evidence="1" type="ORF">H8718_13155</name>
</gene>
<accession>A0A926IE70</accession>
<dbReference type="Proteomes" id="UP000655830">
    <property type="component" value="Unassembled WGS sequence"/>
</dbReference>
<keyword evidence="2" id="KW-1185">Reference proteome</keyword>
<evidence type="ECO:0000313" key="1">
    <source>
        <dbReference type="EMBL" id="MBC8580477.1"/>
    </source>
</evidence>
<organism evidence="1 2">
    <name type="scientific">Zhenhengia yiwuensis</name>
    <dbReference type="NCBI Taxonomy" id="2763666"/>
    <lineage>
        <taxon>Bacteria</taxon>
        <taxon>Bacillati</taxon>
        <taxon>Bacillota</taxon>
        <taxon>Clostridia</taxon>
        <taxon>Lachnospirales</taxon>
        <taxon>Lachnospiraceae</taxon>
        <taxon>Zhenhengia</taxon>
    </lineage>
</organism>
<reference evidence="1" key="1">
    <citation type="submission" date="2020-08" db="EMBL/GenBank/DDBJ databases">
        <title>Genome public.</title>
        <authorList>
            <person name="Liu C."/>
            <person name="Sun Q."/>
        </authorList>
    </citation>
    <scope>NUCLEOTIDE SEQUENCE</scope>
    <source>
        <strain evidence="1">NSJ-12</strain>
    </source>
</reference>
<comment type="caution">
    <text evidence="1">The sequence shown here is derived from an EMBL/GenBank/DDBJ whole genome shotgun (WGS) entry which is preliminary data.</text>
</comment>
<dbReference type="RefSeq" id="WP_249333251.1">
    <property type="nucleotide sequence ID" value="NZ_JACRSY010000021.1"/>
</dbReference>
<sequence>MEKLLEKLYKLKIDEDIKKICGDRVFMNNRDESVQLPYISYNPFLSSKPLLQTPGSKGWKVSYEKHTVQVNAYMKKDADLPRLYKAITEVMSSQFFRQVGYHVETTDKGQTWLILRYEIRL</sequence>
<evidence type="ECO:0000313" key="2">
    <source>
        <dbReference type="Proteomes" id="UP000655830"/>
    </source>
</evidence>
<proteinExistence type="predicted"/>
<name>A0A926IE70_9FIRM</name>
<protein>
    <submittedName>
        <fullName evidence="1">Uncharacterized protein</fullName>
    </submittedName>
</protein>
<dbReference type="AlphaFoldDB" id="A0A926IE70"/>